<dbReference type="NCBIfam" id="NF001311">
    <property type="entry name" value="PRK00258.1-3"/>
    <property type="match status" value="1"/>
</dbReference>
<keyword evidence="2" id="KW-0057">Aromatic amino acid biosynthesis</keyword>
<dbReference type="InterPro" id="IPR046346">
    <property type="entry name" value="Aminoacid_DH-like_N_sf"/>
</dbReference>
<comment type="pathway">
    <text evidence="1">Metabolic intermediate biosynthesis; chorismate biosynthesis; chorismate from D-erythrose 4-phosphate and phosphoenolpyruvate: step 4/7.</text>
</comment>
<comment type="caution">
    <text evidence="5">The sequence shown here is derived from an EMBL/GenBank/DDBJ whole genome shotgun (WGS) entry which is preliminary data.</text>
</comment>
<evidence type="ECO:0000313" key="6">
    <source>
        <dbReference type="Proteomes" id="UP001499987"/>
    </source>
</evidence>
<keyword evidence="2" id="KW-0028">Amino-acid biosynthesis</keyword>
<dbReference type="PANTHER" id="PTHR21089">
    <property type="entry name" value="SHIKIMATE DEHYDROGENASE"/>
    <property type="match status" value="1"/>
</dbReference>
<gene>
    <name evidence="5" type="ORF">GCM10009663_68980</name>
</gene>
<accession>A0ABN1U767</accession>
<dbReference type="Pfam" id="PF08501">
    <property type="entry name" value="Shikimate_dh_N"/>
    <property type="match status" value="1"/>
</dbReference>
<dbReference type="SUPFAM" id="SSF53223">
    <property type="entry name" value="Aminoacid dehydrogenase-like, N-terminal domain"/>
    <property type="match status" value="1"/>
</dbReference>
<dbReference type="InterPro" id="IPR036291">
    <property type="entry name" value="NAD(P)-bd_dom_sf"/>
</dbReference>
<dbReference type="InterPro" id="IPR041121">
    <property type="entry name" value="SDH_C"/>
</dbReference>
<evidence type="ECO:0000313" key="5">
    <source>
        <dbReference type="EMBL" id="GAA1119249.1"/>
    </source>
</evidence>
<name>A0ABN1U767_9ACTN</name>
<dbReference type="Gene3D" id="3.40.50.720">
    <property type="entry name" value="NAD(P)-binding Rossmann-like Domain"/>
    <property type="match status" value="1"/>
</dbReference>
<proteinExistence type="predicted"/>
<evidence type="ECO:0000259" key="4">
    <source>
        <dbReference type="Pfam" id="PF18317"/>
    </source>
</evidence>
<dbReference type="CDD" id="cd01065">
    <property type="entry name" value="NAD_bind_Shikimate_DH"/>
    <property type="match status" value="1"/>
</dbReference>
<evidence type="ECO:0000256" key="1">
    <source>
        <dbReference type="ARBA" id="ARBA00004871"/>
    </source>
</evidence>
<dbReference type="InterPro" id="IPR022893">
    <property type="entry name" value="Shikimate_DH_fam"/>
</dbReference>
<dbReference type="RefSeq" id="WP_344627675.1">
    <property type="nucleotide sequence ID" value="NZ_BAAALD010000112.1"/>
</dbReference>
<protein>
    <submittedName>
        <fullName evidence="5">Shikimate dehydrogenase</fullName>
    </submittedName>
</protein>
<sequence>MKRVAILGSPIGGALSPVIHRAAYRALGLDWTYEAIECSPGMLAGFLAALDHSWGGLSLTMPLKRTALPLLDELTPVARDVGAVNTVIVKDGRKVGDNTDVHGMAEALRGFGAERPATATVLGAGATSATALAVLRTLGCPEATVVARTHRRAGPLLEAAARLGISVMLRPWDEASRYLGADLVVSALPPGAADELACSLLPAPRTLLDVLYLPWPTPLARAAADEGAQVIGGLPMLLHQAARQVVLQTGCREAPIEAMSAAAVALLGTPTP</sequence>
<dbReference type="Gene3D" id="3.40.50.10860">
    <property type="entry name" value="Leucine Dehydrogenase, chain A, domain 1"/>
    <property type="match status" value="1"/>
</dbReference>
<dbReference type="Proteomes" id="UP001499987">
    <property type="component" value="Unassembled WGS sequence"/>
</dbReference>
<dbReference type="SUPFAM" id="SSF51735">
    <property type="entry name" value="NAD(P)-binding Rossmann-fold domains"/>
    <property type="match status" value="1"/>
</dbReference>
<feature type="domain" description="SDH C-terminal" evidence="4">
    <location>
        <begin position="233"/>
        <end position="262"/>
    </location>
</feature>
<dbReference type="PANTHER" id="PTHR21089:SF1">
    <property type="entry name" value="BIFUNCTIONAL 3-DEHYDROQUINATE DEHYDRATASE_SHIKIMATE DEHYDROGENASE, CHLOROPLASTIC"/>
    <property type="match status" value="1"/>
</dbReference>
<evidence type="ECO:0000256" key="2">
    <source>
        <dbReference type="ARBA" id="ARBA00023141"/>
    </source>
</evidence>
<keyword evidence="6" id="KW-1185">Reference proteome</keyword>
<dbReference type="Pfam" id="PF18317">
    <property type="entry name" value="SDH_C"/>
    <property type="match status" value="1"/>
</dbReference>
<feature type="domain" description="Shikimate dehydrogenase substrate binding N-terminal" evidence="3">
    <location>
        <begin position="6"/>
        <end position="87"/>
    </location>
</feature>
<organism evidence="5 6">
    <name type="scientific">Kitasatospora arboriphila</name>
    <dbReference type="NCBI Taxonomy" id="258052"/>
    <lineage>
        <taxon>Bacteria</taxon>
        <taxon>Bacillati</taxon>
        <taxon>Actinomycetota</taxon>
        <taxon>Actinomycetes</taxon>
        <taxon>Kitasatosporales</taxon>
        <taxon>Streptomycetaceae</taxon>
        <taxon>Kitasatospora</taxon>
    </lineage>
</organism>
<dbReference type="EMBL" id="BAAALD010000112">
    <property type="protein sequence ID" value="GAA1119249.1"/>
    <property type="molecule type" value="Genomic_DNA"/>
</dbReference>
<reference evidence="5 6" key="1">
    <citation type="journal article" date="2019" name="Int. J. Syst. Evol. Microbiol.">
        <title>The Global Catalogue of Microorganisms (GCM) 10K type strain sequencing project: providing services to taxonomists for standard genome sequencing and annotation.</title>
        <authorList>
            <consortium name="The Broad Institute Genomics Platform"/>
            <consortium name="The Broad Institute Genome Sequencing Center for Infectious Disease"/>
            <person name="Wu L."/>
            <person name="Ma J."/>
        </authorList>
    </citation>
    <scope>NUCLEOTIDE SEQUENCE [LARGE SCALE GENOMIC DNA]</scope>
    <source>
        <strain evidence="5 6">JCM 13002</strain>
    </source>
</reference>
<evidence type="ECO:0000259" key="3">
    <source>
        <dbReference type="Pfam" id="PF08501"/>
    </source>
</evidence>
<dbReference type="InterPro" id="IPR013708">
    <property type="entry name" value="Shikimate_DH-bd_N"/>
</dbReference>